<reference evidence="2 3" key="1">
    <citation type="submission" date="2010-12" db="EMBL/GenBank/DDBJ databases">
        <title>The Genome Sequence of Micromonas pusilla virus SP1.</title>
        <authorList>
            <consortium name="The Broad Institute Genome Sequencing Platform"/>
            <person name="Henn M.R."/>
            <person name="Suttle C."/>
            <person name="Winget D."/>
            <person name="Chan A."/>
            <person name="Levin J."/>
            <person name="Malboeuf C."/>
            <person name="Casali M."/>
            <person name="Russ C."/>
            <person name="Lennon N."/>
            <person name="Chapman S.B."/>
            <person name="Erlich R."/>
            <person name="Young S.K."/>
            <person name="Yandava C."/>
            <person name="Zeng Q."/>
            <person name="Alvarado L."/>
            <person name="Anderson S."/>
            <person name="Berlin A."/>
            <person name="Chen Z."/>
            <person name="Freedman E."/>
            <person name="Gellesch M."/>
            <person name="Goldberg J."/>
            <person name="Green L."/>
            <person name="Griggs A."/>
            <person name="Gujja S."/>
            <person name="Heilman E.R."/>
            <person name="Heiman D."/>
            <person name="Hollinger A."/>
            <person name="Howarth C."/>
            <person name="Larson L."/>
            <person name="Mehta T."/>
            <person name="Pearson M."/>
            <person name="Roberts A."/>
            <person name="Ryan E."/>
            <person name="Saif S."/>
            <person name="Shea T."/>
            <person name="Shenoy N."/>
            <person name="Sisk P."/>
            <person name="Stolte C."/>
            <person name="Sykes S."/>
            <person name="White J."/>
            <person name="Haas B."/>
            <person name="Nusbaum C."/>
            <person name="Birren B."/>
        </authorList>
    </citation>
    <scope>NUCLEOTIDE SEQUENCE [LARGE SCALE GENOMIC DNA]</scope>
    <source>
        <strain evidence="2 3">SP1</strain>
    </source>
</reference>
<sequence>MLDLMVFICLHNVYMDDQELQQLTFVQQILDPIPGGSAWGTTWESIQFPPGHEKPPKEAFEAKLQELINAQPLKELRQERDRRLQAADWVAVKAFTTSTPVPEAWATYMQALRDLPATTEDPKNPVWPPVPE</sequence>
<protein>
    <recommendedName>
        <fullName evidence="1">Phage tail assembly chaperone-like domain-containing protein</fullName>
    </recommendedName>
</protein>
<proteinExistence type="predicted"/>
<dbReference type="Gene3D" id="6.10.140.1310">
    <property type="match status" value="1"/>
</dbReference>
<keyword evidence="3" id="KW-1185">Reference proteome</keyword>
<feature type="domain" description="Phage tail assembly chaperone-like" evidence="1">
    <location>
        <begin position="74"/>
        <end position="132"/>
    </location>
</feature>
<evidence type="ECO:0000313" key="2">
    <source>
        <dbReference type="EMBL" id="AET84800.1"/>
    </source>
</evidence>
<organismHost>
    <name type="scientific">Micromonas pusilla</name>
    <name type="common">Picoplanktonic green alga</name>
    <name type="synonym">Chromulina pusilla</name>
    <dbReference type="NCBI Taxonomy" id="38833"/>
</organismHost>
<dbReference type="Proteomes" id="UP000232710">
    <property type="component" value="Segment"/>
</dbReference>
<dbReference type="Pfam" id="PF16778">
    <property type="entry name" value="Phage_tail_APC"/>
    <property type="match status" value="1"/>
</dbReference>
<name>G9E5X3_MPSP1</name>
<gene>
    <name evidence="2" type="ORF">MPXG_00002</name>
</gene>
<dbReference type="EMBL" id="JF974320">
    <property type="protein sequence ID" value="AET84800.1"/>
    <property type="molecule type" value="Genomic_DNA"/>
</dbReference>
<accession>G9E5X3</accession>
<evidence type="ECO:0000313" key="3">
    <source>
        <dbReference type="Proteomes" id="UP000232710"/>
    </source>
</evidence>
<organism evidence="2 3">
    <name type="scientific">Micromonas pusilla virus SP1</name>
    <name type="common">MpV-SP1</name>
    <dbReference type="NCBI Taxonomy" id="373996"/>
    <lineage>
        <taxon>Viruses</taxon>
        <taxon>Varidnaviria</taxon>
        <taxon>Bamfordvirae</taxon>
        <taxon>Nucleocytoviricota</taxon>
        <taxon>Megaviricetes</taxon>
        <taxon>Algavirales</taxon>
        <taxon>Phycodnaviridae</taxon>
        <taxon>Prasinovirus</taxon>
        <taxon>Prasinovirus micromonas</taxon>
    </lineage>
</organism>
<evidence type="ECO:0000259" key="1">
    <source>
        <dbReference type="Pfam" id="PF16778"/>
    </source>
</evidence>
<dbReference type="InterPro" id="IPR031893">
    <property type="entry name" value="Phage_tail_APC"/>
</dbReference>